<dbReference type="Pfam" id="PF03797">
    <property type="entry name" value="Autotransporter"/>
    <property type="match status" value="1"/>
</dbReference>
<evidence type="ECO:0000313" key="4">
    <source>
        <dbReference type="EMBL" id="TXC62895.1"/>
    </source>
</evidence>
<dbReference type="GO" id="GO:0004252">
    <property type="term" value="F:serine-type endopeptidase activity"/>
    <property type="evidence" value="ECO:0007669"/>
    <property type="project" value="InterPro"/>
</dbReference>
<dbReference type="Gene3D" id="2.40.128.130">
    <property type="entry name" value="Autotransporter beta-domain"/>
    <property type="match status" value="1"/>
</dbReference>
<reference evidence="4 5" key="1">
    <citation type="journal article" date="2015" name="J. Microbiol.">
        <title>Sphingosinicella ginsenosidimutans sp. nov., with ginsenoside converting activity.</title>
        <authorList>
            <person name="Kim J.K."/>
            <person name="Kang M.S."/>
            <person name="Park S.C."/>
            <person name="Kim K.M."/>
            <person name="Choi K."/>
            <person name="Yoon M.H."/>
            <person name="Im W.T."/>
        </authorList>
    </citation>
    <scope>NUCLEOTIDE SEQUENCE [LARGE SCALE GENOMIC DNA]</scope>
    <source>
        <strain evidence="4 5">BS-11</strain>
    </source>
</reference>
<evidence type="ECO:0000259" key="3">
    <source>
        <dbReference type="PROSITE" id="PS51208"/>
    </source>
</evidence>
<dbReference type="EMBL" id="VOQQ01000001">
    <property type="protein sequence ID" value="TXC62895.1"/>
    <property type="molecule type" value="Genomic_DNA"/>
</dbReference>
<sequence length="1104" mass="113977">MNHKSLFMSAAAVIALAAPSVAAAESLDDFSISPNTSSQALATRSLVSAQSAVISTPNGPEQMVNDPQIVVRSDHNANQPPPTGPLSTGINGIGQIVTDQGGGFVGLCTGTLINPRTVIFAAHCVNEEAASAYGAASGGTAIMVDFNDNTLATLRQWLGLDGGTLYASNPNAHYFNINQVWYDPRSLADNSCTAPGSCFLQADVALGTLDTPATGIPTWALLFSPLSGPTHGVITGYGNSGTSASRSLANDWRRRAAENIISLLGSLDDVDNWLFSGGPFTDNPQNLYQLDFNDPAGTGGFNGTRNFDFGIFNDSALPNEGITAPGDSGGPLIADQAYNRSVVVGVLSGGSRYFSAQLNNNYGATSFYQPLYLFWDVIVANNPYAYTAAKAGDGAWEDPNHWVQLMDPNYFVDIGGSLVNALPTTPANGTAGGGPKFGSVCFLGDCIDLTQFGTSLGANQTIVIPGGPGSTNFVPNNVDPDPAHGVRAHYYDVTLSKVGTTTLSSAVTVDRFSIQGTVLTLLNVRPNGTLTSLVDYTQLGGQTNVDGRINVGGDYLLAAGLLTGLGTIRTPFLTSAAGRIAPAQVGPIGTLTVEGNVILASGSRLQIDLTRTGSDVLRVVAGAGSPGQASLGGIVQFQTGLGTAPRAGQSYTFLTAAGGVDLTFDSVQSNLGTLQPTVTYGPNSVTVSLAAGSLAATAAAGGGGGGIADTIANLLDQIRNGSYDALYGLYGAIDVMNPQMLAATLRGLAPDLAADGVVMQDRQSRMMMNNITDRLGMLGTIADGTMSFSADSGLFSVMAGNSAPSTLGVASVVPASTAMHALPRGVTGFAASGFTNSASTIGSSQAGVYGGQRNWYASMGLETQVADHVTFGTAFGYSHGITQPGAALSQNQSTISQVAAYGSYRLGHGAYVAGVASAEISRFDVNRAFSAGNFAQYFGGATSASRYTAMAETGMNLPFHGLTVTPRASLTYSNYHLSGFQEQGGEDALKFDSLNIQRLESRIGASVGGEMRIGRSGWRFQPQLRADFVSALSGANNGLSVRFAAAPDAAFMLPIAGGDRAWGEVRGGLHIGNGRMNFGAGVESSLGRSDYRDDRAVADFTVNF</sequence>
<dbReference type="GO" id="GO:0006508">
    <property type="term" value="P:proteolysis"/>
    <property type="evidence" value="ECO:0007669"/>
    <property type="project" value="InterPro"/>
</dbReference>
<dbReference type="AlphaFoldDB" id="A0A5C6TSM5"/>
<dbReference type="Proteomes" id="UP000321249">
    <property type="component" value="Unassembled WGS sequence"/>
</dbReference>
<protein>
    <submittedName>
        <fullName evidence="4">Autotransporter domain-containing protein</fullName>
    </submittedName>
</protein>
<dbReference type="SMART" id="SM00020">
    <property type="entry name" value="Tryp_SPc"/>
    <property type="match status" value="1"/>
</dbReference>
<feature type="signal peptide" evidence="1">
    <location>
        <begin position="1"/>
        <end position="23"/>
    </location>
</feature>
<dbReference type="Gene3D" id="2.40.10.10">
    <property type="entry name" value="Trypsin-like serine proteases"/>
    <property type="match status" value="1"/>
</dbReference>
<feature type="chain" id="PRO_5023102506" evidence="1">
    <location>
        <begin position="24"/>
        <end position="1104"/>
    </location>
</feature>
<comment type="caution">
    <text evidence="4">The sequence shown here is derived from an EMBL/GenBank/DDBJ whole genome shotgun (WGS) entry which is preliminary data.</text>
</comment>
<dbReference type="SUPFAM" id="SSF50494">
    <property type="entry name" value="Trypsin-like serine proteases"/>
    <property type="match status" value="1"/>
</dbReference>
<dbReference type="InterPro" id="IPR005546">
    <property type="entry name" value="Autotransporte_beta"/>
</dbReference>
<dbReference type="InterPro" id="IPR001254">
    <property type="entry name" value="Trypsin_dom"/>
</dbReference>
<dbReference type="SMART" id="SM00869">
    <property type="entry name" value="Autotransporter"/>
    <property type="match status" value="1"/>
</dbReference>
<keyword evidence="5" id="KW-1185">Reference proteome</keyword>
<organism evidence="4 5">
    <name type="scientific">Allosphingosinicella ginsenosidimutans</name>
    <dbReference type="NCBI Taxonomy" id="1176539"/>
    <lineage>
        <taxon>Bacteria</taxon>
        <taxon>Pseudomonadati</taxon>
        <taxon>Pseudomonadota</taxon>
        <taxon>Alphaproteobacteria</taxon>
        <taxon>Sphingomonadales</taxon>
        <taxon>Sphingomonadaceae</taxon>
        <taxon>Allosphingosinicella</taxon>
    </lineage>
</organism>
<dbReference type="InterPro" id="IPR009003">
    <property type="entry name" value="Peptidase_S1_PA"/>
</dbReference>
<dbReference type="PROSITE" id="PS50240">
    <property type="entry name" value="TRYPSIN_DOM"/>
    <property type="match status" value="1"/>
</dbReference>
<dbReference type="InterPro" id="IPR036709">
    <property type="entry name" value="Autotransporte_beta_dom_sf"/>
</dbReference>
<gene>
    <name evidence="4" type="ORF">FRZ32_03960</name>
</gene>
<dbReference type="InterPro" id="IPR043504">
    <property type="entry name" value="Peptidase_S1_PA_chymotrypsin"/>
</dbReference>
<dbReference type="PROSITE" id="PS51208">
    <property type="entry name" value="AUTOTRANSPORTER"/>
    <property type="match status" value="1"/>
</dbReference>
<keyword evidence="1" id="KW-0732">Signal</keyword>
<evidence type="ECO:0000313" key="5">
    <source>
        <dbReference type="Proteomes" id="UP000321249"/>
    </source>
</evidence>
<evidence type="ECO:0000259" key="2">
    <source>
        <dbReference type="PROSITE" id="PS50240"/>
    </source>
</evidence>
<feature type="domain" description="Peptidase S1" evidence="2">
    <location>
        <begin position="105"/>
        <end position="375"/>
    </location>
</feature>
<evidence type="ECO:0000256" key="1">
    <source>
        <dbReference type="SAM" id="SignalP"/>
    </source>
</evidence>
<accession>A0A5C6TSM5</accession>
<proteinExistence type="predicted"/>
<feature type="domain" description="Autotransporter" evidence="3">
    <location>
        <begin position="822"/>
        <end position="1104"/>
    </location>
</feature>
<dbReference type="SUPFAM" id="SSF103515">
    <property type="entry name" value="Autotransporter"/>
    <property type="match status" value="1"/>
</dbReference>
<name>A0A5C6TSM5_9SPHN</name>